<dbReference type="RefSeq" id="WP_090037433.1">
    <property type="nucleotide sequence ID" value="NZ_FOKI01000001.1"/>
</dbReference>
<evidence type="ECO:0000313" key="1">
    <source>
        <dbReference type="EMBL" id="SFA69221.1"/>
    </source>
</evidence>
<keyword evidence="2" id="KW-1185">Reference proteome</keyword>
<dbReference type="EMBL" id="FOKI01000001">
    <property type="protein sequence ID" value="SFA69221.1"/>
    <property type="molecule type" value="Genomic_DNA"/>
</dbReference>
<protein>
    <submittedName>
        <fullName evidence="1">Uncharacterized protein</fullName>
    </submittedName>
</protein>
<gene>
    <name evidence="1" type="ORF">SAMN04488528_100124</name>
</gene>
<reference evidence="1 2" key="1">
    <citation type="submission" date="2016-10" db="EMBL/GenBank/DDBJ databases">
        <authorList>
            <person name="de Groot N.N."/>
        </authorList>
    </citation>
    <scope>NUCLEOTIDE SEQUENCE [LARGE SCALE GENOMIC DNA]</scope>
    <source>
        <strain evidence="1 2">DSM 12271</strain>
    </source>
</reference>
<evidence type="ECO:0000313" key="2">
    <source>
        <dbReference type="Proteomes" id="UP000198619"/>
    </source>
</evidence>
<proteinExistence type="predicted"/>
<dbReference type="AlphaFoldDB" id="A0A1I0UYV3"/>
<sequence>MAFTNNFQFYDILALEDVDLKPHSIIGLHLSQLLNLVNFSGLIQGDCCSQPSIDDQIRYEICLILKILDITLPDNKFTLVSKTRKAIFIFKFITILIQYYAVVQGDCIKGEFVKNIILSLFSYNNLLIIDITNEVLNNSQDFFDGI</sequence>
<name>A0A1I0UYV3_9CLOT</name>
<dbReference type="Proteomes" id="UP000198619">
    <property type="component" value="Unassembled WGS sequence"/>
</dbReference>
<dbReference type="STRING" id="84698.SAMN04488528_100124"/>
<accession>A0A1I0UYV3</accession>
<organism evidence="1 2">
    <name type="scientific">Clostridium frigidicarnis</name>
    <dbReference type="NCBI Taxonomy" id="84698"/>
    <lineage>
        <taxon>Bacteria</taxon>
        <taxon>Bacillati</taxon>
        <taxon>Bacillota</taxon>
        <taxon>Clostridia</taxon>
        <taxon>Eubacteriales</taxon>
        <taxon>Clostridiaceae</taxon>
        <taxon>Clostridium</taxon>
    </lineage>
</organism>